<evidence type="ECO:0000313" key="3">
    <source>
        <dbReference type="Proteomes" id="UP001162131"/>
    </source>
</evidence>
<dbReference type="AlphaFoldDB" id="A0AAU9INZ5"/>
<evidence type="ECO:0000256" key="1">
    <source>
        <dbReference type="SAM" id="MobiDB-lite"/>
    </source>
</evidence>
<feature type="region of interest" description="Disordered" evidence="1">
    <location>
        <begin position="170"/>
        <end position="238"/>
    </location>
</feature>
<dbReference type="Proteomes" id="UP001162131">
    <property type="component" value="Unassembled WGS sequence"/>
</dbReference>
<name>A0AAU9INZ5_9CILI</name>
<evidence type="ECO:0000313" key="2">
    <source>
        <dbReference type="EMBL" id="CAG9315738.1"/>
    </source>
</evidence>
<organism evidence="2 3">
    <name type="scientific">Blepharisma stoltei</name>
    <dbReference type="NCBI Taxonomy" id="1481888"/>
    <lineage>
        <taxon>Eukaryota</taxon>
        <taxon>Sar</taxon>
        <taxon>Alveolata</taxon>
        <taxon>Ciliophora</taxon>
        <taxon>Postciliodesmatophora</taxon>
        <taxon>Heterotrichea</taxon>
        <taxon>Heterotrichida</taxon>
        <taxon>Blepharismidae</taxon>
        <taxon>Blepharisma</taxon>
    </lineage>
</organism>
<accession>A0AAU9INZ5</accession>
<sequence>MKNSQNLFCLDMRSISPHSRKYMYAKSVSPIGRKRETDTSLFGSPIFNSSKKIIVNGDDLIDLKYLLEKSLLDISASKGIDSARMLYCQKKEKELISDMKKRNKHLHRKIQKSSALAVSSKPSSSNTYLINPLGFPKRKSSIFLRRFSNPKNPQPIQFEKSISINKICSHQNRPSLKKETSKTPDPSQEKTQINVKFSSSRRSIYLSRKKSHRSDSSESSTDFDADKSLTPRNISITN</sequence>
<feature type="compositionally biased region" description="Polar residues" evidence="1">
    <location>
        <begin position="183"/>
        <end position="202"/>
    </location>
</feature>
<keyword evidence="3" id="KW-1185">Reference proteome</keyword>
<gene>
    <name evidence="2" type="ORF">BSTOLATCC_MIC14488</name>
</gene>
<reference evidence="2" key="1">
    <citation type="submission" date="2021-09" db="EMBL/GenBank/DDBJ databases">
        <authorList>
            <consortium name="AG Swart"/>
            <person name="Singh M."/>
            <person name="Singh A."/>
            <person name="Seah K."/>
            <person name="Emmerich C."/>
        </authorList>
    </citation>
    <scope>NUCLEOTIDE SEQUENCE</scope>
    <source>
        <strain evidence="2">ATCC30299</strain>
    </source>
</reference>
<comment type="caution">
    <text evidence="2">The sequence shown here is derived from an EMBL/GenBank/DDBJ whole genome shotgun (WGS) entry which is preliminary data.</text>
</comment>
<protein>
    <submittedName>
        <fullName evidence="2">Uncharacterized protein</fullName>
    </submittedName>
</protein>
<dbReference type="EMBL" id="CAJZBQ010000014">
    <property type="protein sequence ID" value="CAG9315738.1"/>
    <property type="molecule type" value="Genomic_DNA"/>
</dbReference>
<proteinExistence type="predicted"/>